<evidence type="ECO:0000313" key="2">
    <source>
        <dbReference type="Proteomes" id="UP000475325"/>
    </source>
</evidence>
<dbReference type="Proteomes" id="UP000475325">
    <property type="component" value="Unassembled WGS sequence"/>
</dbReference>
<reference evidence="1 2" key="1">
    <citation type="submission" date="2019-06" db="EMBL/GenBank/DDBJ databases">
        <authorList>
            <person name="Palmer J.M."/>
        </authorList>
    </citation>
    <scope>NUCLEOTIDE SEQUENCE [LARGE SCALE GENOMIC DNA]</scope>
    <source>
        <strain evidence="1 2">TWF102</strain>
    </source>
</reference>
<name>A0A7C8NQW4_ORBOL</name>
<evidence type="ECO:0000313" key="1">
    <source>
        <dbReference type="EMBL" id="KAF3098921.1"/>
    </source>
</evidence>
<accession>A0A7C8NQW4</accession>
<proteinExistence type="predicted"/>
<organism evidence="1 2">
    <name type="scientific">Orbilia oligospora</name>
    <name type="common">Nematode-trapping fungus</name>
    <name type="synonym">Arthrobotrys oligospora</name>
    <dbReference type="NCBI Taxonomy" id="2813651"/>
    <lineage>
        <taxon>Eukaryota</taxon>
        <taxon>Fungi</taxon>
        <taxon>Dikarya</taxon>
        <taxon>Ascomycota</taxon>
        <taxon>Pezizomycotina</taxon>
        <taxon>Orbiliomycetes</taxon>
        <taxon>Orbiliales</taxon>
        <taxon>Orbiliaceae</taxon>
        <taxon>Orbilia</taxon>
    </lineage>
</organism>
<comment type="caution">
    <text evidence="1">The sequence shown here is derived from an EMBL/GenBank/DDBJ whole genome shotgun (WGS) entry which is preliminary data.</text>
</comment>
<dbReference type="EMBL" id="WIQW01000030">
    <property type="protein sequence ID" value="KAF3098921.1"/>
    <property type="molecule type" value="Genomic_DNA"/>
</dbReference>
<sequence>MFVVCTRRIGGGERAGTYITSQTELKKALPQMEIIPNATPTMPTKIECGRANGWKWLCRINPSECEEGSSSTARSPAAHHSCGKKINLYDDNAHAHVTCCLRSLSLYWSKNHDTISLFFLV</sequence>
<protein>
    <submittedName>
        <fullName evidence="1">Uncharacterized protein</fullName>
    </submittedName>
</protein>
<dbReference type="AlphaFoldDB" id="A0A7C8NQW4"/>
<gene>
    <name evidence="1" type="ORF">TWF102_005963</name>
</gene>